<evidence type="ECO:0000313" key="2">
    <source>
        <dbReference type="RefSeq" id="XP_075103490.1"/>
    </source>
</evidence>
<accession>A0AC58U1X3</accession>
<protein>
    <submittedName>
        <fullName evidence="2">Late blight resistance protein homolog R1B-8</fullName>
    </submittedName>
</protein>
<evidence type="ECO:0000313" key="1">
    <source>
        <dbReference type="Proteomes" id="UP000790787"/>
    </source>
</evidence>
<reference evidence="1" key="1">
    <citation type="journal article" date="2014" name="Nat. Commun.">
        <title>The tobacco genome sequence and its comparison with those of tomato and potato.</title>
        <authorList>
            <person name="Sierro N."/>
            <person name="Battey J.N."/>
            <person name="Ouadi S."/>
            <person name="Bakaher N."/>
            <person name="Bovet L."/>
            <person name="Willig A."/>
            <person name="Goepfert S."/>
            <person name="Peitsch M.C."/>
            <person name="Ivanov N.V."/>
        </authorList>
    </citation>
    <scope>NUCLEOTIDE SEQUENCE [LARGE SCALE GENOMIC DNA]</scope>
</reference>
<gene>
    <name evidence="2" type="primary">LOC107774925</name>
</gene>
<organism evidence="1 2">
    <name type="scientific">Nicotiana tabacum</name>
    <name type="common">Common tobacco</name>
    <dbReference type="NCBI Taxonomy" id="4097"/>
    <lineage>
        <taxon>Eukaryota</taxon>
        <taxon>Viridiplantae</taxon>
        <taxon>Streptophyta</taxon>
        <taxon>Embryophyta</taxon>
        <taxon>Tracheophyta</taxon>
        <taxon>Spermatophyta</taxon>
        <taxon>Magnoliopsida</taxon>
        <taxon>eudicotyledons</taxon>
        <taxon>Gunneridae</taxon>
        <taxon>Pentapetalae</taxon>
        <taxon>asterids</taxon>
        <taxon>lamiids</taxon>
        <taxon>Solanales</taxon>
        <taxon>Solanaceae</taxon>
        <taxon>Nicotianoideae</taxon>
        <taxon>Nicotianeae</taxon>
        <taxon>Nicotiana</taxon>
    </lineage>
</organism>
<dbReference type="Proteomes" id="UP000790787">
    <property type="component" value="Chromosome 24"/>
</dbReference>
<reference evidence="2" key="2">
    <citation type="submission" date="2025-08" db="UniProtKB">
        <authorList>
            <consortium name="RefSeq"/>
        </authorList>
    </citation>
    <scope>IDENTIFICATION</scope>
    <source>
        <tissue evidence="2">Leaf</tissue>
    </source>
</reference>
<sequence length="296" mass="34461">MEHHIVIELFPSDLVYLRYLSVEIDQTSIPSSVANISNLKTLILKSWGRILLPVTLTRMVKSRHLHIVQYFTINNVEKIFDDSLKFYDLGTLSQPYFSCVEDVELILRITPNIRELECKFKGVCSSPFPVLKFSSQFETLYIIGEVVEFQHRYPVCISASYLKILKLSVFRLGHEHLLNIAQLQNLRVLEQLAIEFDDEKWEVSDDEFLELKVLKLMFYRSLEEWTASDYPFSDLECLFPSGLENLKEIPSCFEGISSLNSIEVRECNKSVVKSARVIREIQVDDYQNDDFKLVIK</sequence>
<keyword evidence="1" id="KW-1185">Reference proteome</keyword>
<proteinExistence type="predicted"/>
<dbReference type="RefSeq" id="XP_075103490.1">
    <property type="nucleotide sequence ID" value="XM_075247389.1"/>
</dbReference>
<name>A0AC58U1X3_TOBAC</name>